<protein>
    <submittedName>
        <fullName evidence="1">Uncharacterized protein</fullName>
    </submittedName>
</protein>
<dbReference type="Proteomes" id="UP000053424">
    <property type="component" value="Unassembled WGS sequence"/>
</dbReference>
<gene>
    <name evidence="1" type="ORF">M413DRAFT_350020</name>
</gene>
<dbReference type="AlphaFoldDB" id="A0A0C2Y2M9"/>
<reference evidence="2" key="2">
    <citation type="submission" date="2015-01" db="EMBL/GenBank/DDBJ databases">
        <title>Evolutionary Origins and Diversification of the Mycorrhizal Mutualists.</title>
        <authorList>
            <consortium name="DOE Joint Genome Institute"/>
            <consortium name="Mycorrhizal Genomics Consortium"/>
            <person name="Kohler A."/>
            <person name="Kuo A."/>
            <person name="Nagy L.G."/>
            <person name="Floudas D."/>
            <person name="Copeland A."/>
            <person name="Barry K.W."/>
            <person name="Cichocki N."/>
            <person name="Veneault-Fourrey C."/>
            <person name="LaButti K."/>
            <person name="Lindquist E.A."/>
            <person name="Lipzen A."/>
            <person name="Lundell T."/>
            <person name="Morin E."/>
            <person name="Murat C."/>
            <person name="Riley R."/>
            <person name="Ohm R."/>
            <person name="Sun H."/>
            <person name="Tunlid A."/>
            <person name="Henrissat B."/>
            <person name="Grigoriev I.V."/>
            <person name="Hibbett D.S."/>
            <person name="Martin F."/>
        </authorList>
    </citation>
    <scope>NUCLEOTIDE SEQUENCE [LARGE SCALE GENOMIC DNA]</scope>
    <source>
        <strain evidence="2">h7</strain>
    </source>
</reference>
<dbReference type="EMBL" id="KN831822">
    <property type="protein sequence ID" value="KIM35347.1"/>
    <property type="molecule type" value="Genomic_DNA"/>
</dbReference>
<accession>A0A0C2Y2M9</accession>
<evidence type="ECO:0000313" key="2">
    <source>
        <dbReference type="Proteomes" id="UP000053424"/>
    </source>
</evidence>
<organism evidence="1 2">
    <name type="scientific">Hebeloma cylindrosporum</name>
    <dbReference type="NCBI Taxonomy" id="76867"/>
    <lineage>
        <taxon>Eukaryota</taxon>
        <taxon>Fungi</taxon>
        <taxon>Dikarya</taxon>
        <taxon>Basidiomycota</taxon>
        <taxon>Agaricomycotina</taxon>
        <taxon>Agaricomycetes</taxon>
        <taxon>Agaricomycetidae</taxon>
        <taxon>Agaricales</taxon>
        <taxon>Agaricineae</taxon>
        <taxon>Hymenogastraceae</taxon>
        <taxon>Hebeloma</taxon>
    </lineage>
</organism>
<keyword evidence="2" id="KW-1185">Reference proteome</keyword>
<reference evidence="1 2" key="1">
    <citation type="submission" date="2014-04" db="EMBL/GenBank/DDBJ databases">
        <authorList>
            <consortium name="DOE Joint Genome Institute"/>
            <person name="Kuo A."/>
            <person name="Gay G."/>
            <person name="Dore J."/>
            <person name="Kohler A."/>
            <person name="Nagy L.G."/>
            <person name="Floudas D."/>
            <person name="Copeland A."/>
            <person name="Barry K.W."/>
            <person name="Cichocki N."/>
            <person name="Veneault-Fourrey C."/>
            <person name="LaButti K."/>
            <person name="Lindquist E.A."/>
            <person name="Lipzen A."/>
            <person name="Lundell T."/>
            <person name="Morin E."/>
            <person name="Murat C."/>
            <person name="Sun H."/>
            <person name="Tunlid A."/>
            <person name="Henrissat B."/>
            <person name="Grigoriev I.V."/>
            <person name="Hibbett D.S."/>
            <person name="Martin F."/>
            <person name="Nordberg H.P."/>
            <person name="Cantor M.N."/>
            <person name="Hua S.X."/>
        </authorList>
    </citation>
    <scope>NUCLEOTIDE SEQUENCE [LARGE SCALE GENOMIC DNA]</scope>
    <source>
        <strain evidence="2">h7</strain>
    </source>
</reference>
<sequence length="137" mass="15511">MASVRVGFALLSCRHRWARCWPDAEGKQILSTDVETLPTHIAVTIDNAILQCILSCGGFCVLSILDFCTLLPSDVYHAKIPTRFCANLRVQSPRKSVRPNKIHASVWRWVRMGCMQRLTVETMRIGLFYYCPGVDPN</sequence>
<proteinExistence type="predicted"/>
<dbReference type="HOGENOM" id="CLU_1865375_0_0_1"/>
<evidence type="ECO:0000313" key="1">
    <source>
        <dbReference type="EMBL" id="KIM35347.1"/>
    </source>
</evidence>
<name>A0A0C2Y2M9_HEBCY</name>